<evidence type="ECO:0000313" key="2">
    <source>
        <dbReference type="EMBL" id="MFC0633006.1"/>
    </source>
</evidence>
<proteinExistence type="predicted"/>
<reference evidence="2 3" key="1">
    <citation type="submission" date="2024-09" db="EMBL/GenBank/DDBJ databases">
        <authorList>
            <person name="Sun Q."/>
            <person name="Mori K."/>
        </authorList>
    </citation>
    <scope>NUCLEOTIDE SEQUENCE [LARGE SCALE GENOMIC DNA]</scope>
    <source>
        <strain evidence="2 3">NCAIM B.02621</strain>
    </source>
</reference>
<feature type="transmembrane region" description="Helical" evidence="1">
    <location>
        <begin position="31"/>
        <end position="50"/>
    </location>
</feature>
<evidence type="ECO:0000313" key="3">
    <source>
        <dbReference type="Proteomes" id="UP001589906"/>
    </source>
</evidence>
<accession>A0ABV6R056</accession>
<protein>
    <submittedName>
        <fullName evidence="2">Uncharacterized protein</fullName>
    </submittedName>
</protein>
<dbReference type="Proteomes" id="UP001589906">
    <property type="component" value="Unassembled WGS sequence"/>
</dbReference>
<comment type="caution">
    <text evidence="2">The sequence shown here is derived from an EMBL/GenBank/DDBJ whole genome shotgun (WGS) entry which is preliminary data.</text>
</comment>
<sequence length="62" mass="6423">MRLTTLHILAGLAAAVALLFAFIAAGAGAAAFLIAVGAAALLVWLVYSLARRRISRTRNNTA</sequence>
<organism evidence="2 3">
    <name type="scientific">Brevundimonas balnearis</name>
    <dbReference type="NCBI Taxonomy" id="1572858"/>
    <lineage>
        <taxon>Bacteria</taxon>
        <taxon>Pseudomonadati</taxon>
        <taxon>Pseudomonadota</taxon>
        <taxon>Alphaproteobacteria</taxon>
        <taxon>Caulobacterales</taxon>
        <taxon>Caulobacteraceae</taxon>
        <taxon>Brevundimonas</taxon>
    </lineage>
</organism>
<dbReference type="RefSeq" id="WP_376834454.1">
    <property type="nucleotide sequence ID" value="NZ_JBHLSW010000003.1"/>
</dbReference>
<name>A0ABV6R056_9CAUL</name>
<evidence type="ECO:0000256" key="1">
    <source>
        <dbReference type="SAM" id="Phobius"/>
    </source>
</evidence>
<keyword evidence="3" id="KW-1185">Reference proteome</keyword>
<keyword evidence="1" id="KW-0812">Transmembrane</keyword>
<gene>
    <name evidence="2" type="ORF">ACFFGE_03820</name>
</gene>
<keyword evidence="1" id="KW-0472">Membrane</keyword>
<dbReference type="EMBL" id="JBHLSW010000003">
    <property type="protein sequence ID" value="MFC0633006.1"/>
    <property type="molecule type" value="Genomic_DNA"/>
</dbReference>
<keyword evidence="1" id="KW-1133">Transmembrane helix</keyword>